<dbReference type="Pfam" id="PF06764">
    <property type="entry name" value="DUF1223"/>
    <property type="match status" value="1"/>
</dbReference>
<keyword evidence="1" id="KW-0732">Signal</keyword>
<evidence type="ECO:0000256" key="1">
    <source>
        <dbReference type="SAM" id="SignalP"/>
    </source>
</evidence>
<reference evidence="3" key="1">
    <citation type="journal article" date="2019" name="Int. J. Syst. Evol. Microbiol.">
        <title>The Global Catalogue of Microorganisms (GCM) 10K type strain sequencing project: providing services to taxonomists for standard genome sequencing and annotation.</title>
        <authorList>
            <consortium name="The Broad Institute Genomics Platform"/>
            <consortium name="The Broad Institute Genome Sequencing Center for Infectious Disease"/>
            <person name="Wu L."/>
            <person name="Ma J."/>
        </authorList>
    </citation>
    <scope>NUCLEOTIDE SEQUENCE [LARGE SCALE GENOMIC DNA]</scope>
    <source>
        <strain evidence="3">JCM 17705</strain>
    </source>
</reference>
<dbReference type="InterPro" id="IPR036249">
    <property type="entry name" value="Thioredoxin-like_sf"/>
</dbReference>
<protein>
    <submittedName>
        <fullName evidence="2">DUF1223 domain-containing protein</fullName>
    </submittedName>
</protein>
<evidence type="ECO:0000313" key="2">
    <source>
        <dbReference type="EMBL" id="GAA4325495.1"/>
    </source>
</evidence>
<dbReference type="EMBL" id="BAABFT010000006">
    <property type="protein sequence ID" value="GAA4325495.1"/>
    <property type="molecule type" value="Genomic_DNA"/>
</dbReference>
<accession>A0ABP8GKA0</accession>
<dbReference type="Gene3D" id="3.40.30.10">
    <property type="entry name" value="Glutaredoxin"/>
    <property type="match status" value="1"/>
</dbReference>
<keyword evidence="3" id="KW-1185">Reference proteome</keyword>
<sequence length="266" mass="29021">MKNIKLYSLLCLVTILLTASAFKNGGHAEYKENKKQTGFAVIELFTSEGCSSCPAADAVLAKIQQEKKDQQVYILAYHVDYWNRLGWKDAFSKHAYSERQYKYTGWIKGASVYTPQVVVNGKTEFVGSQEGTLRNAITASLKEQHNTRLLLNGLKVDKSGVTVNYEAENAGIKDVLLFALVQKNARTVVKSGENEGRTLPHVQIVRELQQVTADKASGSITLPLPTGFNTGGYEVIGLVQNSANGGIEAASKVAFATNGTMAVIKR</sequence>
<dbReference type="PANTHER" id="PTHR36057">
    <property type="match status" value="1"/>
</dbReference>
<evidence type="ECO:0000313" key="3">
    <source>
        <dbReference type="Proteomes" id="UP001500582"/>
    </source>
</evidence>
<feature type="signal peptide" evidence="1">
    <location>
        <begin position="1"/>
        <end position="23"/>
    </location>
</feature>
<dbReference type="PANTHER" id="PTHR36057:SF1">
    <property type="entry name" value="LIPOPROTEIN LIPID ATTACHMENT SITE-LIKE PROTEIN, PUTATIVE (DUF1223)-RELATED"/>
    <property type="match status" value="1"/>
</dbReference>
<dbReference type="InterPro" id="IPR010634">
    <property type="entry name" value="DUF1223"/>
</dbReference>
<feature type="chain" id="PRO_5045982143" evidence="1">
    <location>
        <begin position="24"/>
        <end position="266"/>
    </location>
</feature>
<organism evidence="2 3">
    <name type="scientific">Mucilaginibacter gynuensis</name>
    <dbReference type="NCBI Taxonomy" id="1302236"/>
    <lineage>
        <taxon>Bacteria</taxon>
        <taxon>Pseudomonadati</taxon>
        <taxon>Bacteroidota</taxon>
        <taxon>Sphingobacteriia</taxon>
        <taxon>Sphingobacteriales</taxon>
        <taxon>Sphingobacteriaceae</taxon>
        <taxon>Mucilaginibacter</taxon>
    </lineage>
</organism>
<dbReference type="RefSeq" id="WP_345211709.1">
    <property type="nucleotide sequence ID" value="NZ_BAABFT010000006.1"/>
</dbReference>
<dbReference type="SUPFAM" id="SSF52833">
    <property type="entry name" value="Thioredoxin-like"/>
    <property type="match status" value="1"/>
</dbReference>
<name>A0ABP8GKA0_9SPHI</name>
<comment type="caution">
    <text evidence="2">The sequence shown here is derived from an EMBL/GenBank/DDBJ whole genome shotgun (WGS) entry which is preliminary data.</text>
</comment>
<gene>
    <name evidence="2" type="ORF">GCM10023149_27880</name>
</gene>
<dbReference type="Proteomes" id="UP001500582">
    <property type="component" value="Unassembled WGS sequence"/>
</dbReference>
<proteinExistence type="predicted"/>